<comment type="caution">
    <text evidence="3">The sequence shown here is derived from an EMBL/GenBank/DDBJ whole genome shotgun (WGS) entry which is preliminary data.</text>
</comment>
<dbReference type="RefSeq" id="WP_284375412.1">
    <property type="nucleotide sequence ID" value="NZ_BSNN01000002.1"/>
</dbReference>
<dbReference type="Pfam" id="PF13177">
    <property type="entry name" value="DNA_pol3_delta2"/>
    <property type="match status" value="1"/>
</dbReference>
<name>A0ABQ5VRN8_9RHOB</name>
<keyword evidence="4" id="KW-1185">Reference proteome</keyword>
<dbReference type="SUPFAM" id="SSF52540">
    <property type="entry name" value="P-loop containing nucleoside triphosphate hydrolases"/>
    <property type="match status" value="1"/>
</dbReference>
<evidence type="ECO:0000313" key="3">
    <source>
        <dbReference type="EMBL" id="GLQ33970.1"/>
    </source>
</evidence>
<organism evidence="3 4">
    <name type="scientific">Amylibacter marinus</name>
    <dbReference type="NCBI Taxonomy" id="1475483"/>
    <lineage>
        <taxon>Bacteria</taxon>
        <taxon>Pseudomonadati</taxon>
        <taxon>Pseudomonadota</taxon>
        <taxon>Alphaproteobacteria</taxon>
        <taxon>Rhodobacterales</taxon>
        <taxon>Paracoccaceae</taxon>
        <taxon>Amylibacter</taxon>
    </lineage>
</organism>
<accession>A0ABQ5VRN8</accession>
<dbReference type="PANTHER" id="PTHR11669">
    <property type="entry name" value="REPLICATION FACTOR C / DNA POLYMERASE III GAMMA-TAU SUBUNIT"/>
    <property type="match status" value="1"/>
</dbReference>
<evidence type="ECO:0000259" key="2">
    <source>
        <dbReference type="SMART" id="SM00382"/>
    </source>
</evidence>
<gene>
    <name evidence="3" type="ORF">GCM10007939_02530</name>
</gene>
<proteinExistence type="predicted"/>
<dbReference type="Gene3D" id="3.40.50.300">
    <property type="entry name" value="P-loop containing nucleotide triphosphate hydrolases"/>
    <property type="match status" value="1"/>
</dbReference>
<feature type="region of interest" description="Disordered" evidence="1">
    <location>
        <begin position="1"/>
        <end position="22"/>
    </location>
</feature>
<dbReference type="PANTHER" id="PTHR11669:SF8">
    <property type="entry name" value="DNA POLYMERASE III SUBUNIT DELTA"/>
    <property type="match status" value="1"/>
</dbReference>
<dbReference type="InterPro" id="IPR027417">
    <property type="entry name" value="P-loop_NTPase"/>
</dbReference>
<evidence type="ECO:0000313" key="4">
    <source>
        <dbReference type="Proteomes" id="UP001156694"/>
    </source>
</evidence>
<dbReference type="InterPro" id="IPR050238">
    <property type="entry name" value="DNA_Rep/Repair_Clamp_Loader"/>
</dbReference>
<dbReference type="SMART" id="SM00382">
    <property type="entry name" value="AAA"/>
    <property type="match status" value="1"/>
</dbReference>
<protein>
    <submittedName>
        <fullName evidence="3">DNA polymerase III subunit delta</fullName>
    </submittedName>
</protein>
<sequence length="370" mass="40365">MSADEIPQSDQLDGAPHPRHTKTLFGQDAAQSDFLSAYNSDRLHHAWMITGPNGVGKATLAWRIARFVLSQPEPNPMFPAQPVSSLDTPDDHPIAKRIDALGEPSLYLTRRPWDEKAKRLKAHITVEEIRKLKSFFTLSAADGGWRVAIVDAAEEMNTAAANALLKLLEEPPEKTLILLICHQPARLLPTIRSRCRILKCAPLAPKDIAAALTQADFEQSAVSDALAVLADGSIGRSIELMAGDGIALYQSIVTLVQDAPRMDRDAAMRLANACVGKDKSATFQLTLRMFDLFIARLAKFGALQPQNLAEAATGEANVLAKLAPDLAAARKWARLSQSLQGRVQHANAVNLDPSSVILDMLFKFEETARK</sequence>
<reference evidence="4" key="1">
    <citation type="journal article" date="2019" name="Int. J. Syst. Evol. Microbiol.">
        <title>The Global Catalogue of Microorganisms (GCM) 10K type strain sequencing project: providing services to taxonomists for standard genome sequencing and annotation.</title>
        <authorList>
            <consortium name="The Broad Institute Genomics Platform"/>
            <consortium name="The Broad Institute Genome Sequencing Center for Infectious Disease"/>
            <person name="Wu L."/>
            <person name="Ma J."/>
        </authorList>
    </citation>
    <scope>NUCLEOTIDE SEQUENCE [LARGE SCALE GENOMIC DNA]</scope>
    <source>
        <strain evidence="4">NBRC 110140</strain>
    </source>
</reference>
<dbReference type="EMBL" id="BSNN01000002">
    <property type="protein sequence ID" value="GLQ33970.1"/>
    <property type="molecule type" value="Genomic_DNA"/>
</dbReference>
<evidence type="ECO:0000256" key="1">
    <source>
        <dbReference type="SAM" id="MobiDB-lite"/>
    </source>
</evidence>
<dbReference type="NCBIfam" id="NF005677">
    <property type="entry name" value="PRK07471.1"/>
    <property type="match status" value="1"/>
</dbReference>
<dbReference type="Proteomes" id="UP001156694">
    <property type="component" value="Unassembled WGS sequence"/>
</dbReference>
<feature type="domain" description="AAA+ ATPase" evidence="2">
    <location>
        <begin position="43"/>
        <end position="203"/>
    </location>
</feature>
<dbReference type="InterPro" id="IPR003593">
    <property type="entry name" value="AAA+_ATPase"/>
</dbReference>